<name>A0A9J6GHN3_HAELO</name>
<dbReference type="Gene3D" id="1.20.1250.20">
    <property type="entry name" value="MFS general substrate transporter like domains"/>
    <property type="match status" value="1"/>
</dbReference>
<dbReference type="InterPro" id="IPR052983">
    <property type="entry name" value="MFS_Riboflavin_Transporter"/>
</dbReference>
<evidence type="ECO:0000256" key="4">
    <source>
        <dbReference type="ARBA" id="ARBA00022989"/>
    </source>
</evidence>
<dbReference type="EMBL" id="JABSTR010000008">
    <property type="protein sequence ID" value="KAH9377974.1"/>
    <property type="molecule type" value="Genomic_DNA"/>
</dbReference>
<evidence type="ECO:0000313" key="8">
    <source>
        <dbReference type="Proteomes" id="UP000821853"/>
    </source>
</evidence>
<dbReference type="Proteomes" id="UP000821853">
    <property type="component" value="Unassembled WGS sequence"/>
</dbReference>
<dbReference type="PANTHER" id="PTHR43385:SF1">
    <property type="entry name" value="RIBOFLAVIN TRANSPORTER RIBJ"/>
    <property type="match status" value="1"/>
</dbReference>
<dbReference type="OrthoDB" id="6508058at2759"/>
<comment type="caution">
    <text evidence="7">The sequence shown here is derived from an EMBL/GenBank/DDBJ whole genome shotgun (WGS) entry which is preliminary data.</text>
</comment>
<feature type="transmembrane region" description="Helical" evidence="6">
    <location>
        <begin position="224"/>
        <end position="248"/>
    </location>
</feature>
<comment type="subcellular location">
    <subcellularLocation>
        <location evidence="1">Membrane</location>
        <topology evidence="1">Multi-pass membrane protein</topology>
    </subcellularLocation>
</comment>
<dbReference type="VEuPathDB" id="VectorBase:HLOH_048120"/>
<accession>A0A9J6GHN3</accession>
<dbReference type="SUPFAM" id="SSF103473">
    <property type="entry name" value="MFS general substrate transporter"/>
    <property type="match status" value="1"/>
</dbReference>
<sequence length="396" mass="42959">MYFEKYKATATGIKYAALVACGLAGPSIMPLLVTRYGLQGALLLVEPWQCKQYNWYCLLGSRCFFKFCSIHIEKVLPASGSEDNKEQQTINDISKPQTQQVVPALPISSPYQPKLASHVVAISWKSMAAMLAKPDFYFLAIVYFAVNCTVAIHATTVLDYGRDKGALLENANYLQVYPAVVELVGRLVVPFLSDRVPFGNCLFAAAGLVGSSITLFGMTFDQSFVYFATVNTLFGACLGYVSCMQSVLITNYLGLERLPLFFGFVGLTLIPVSLGSLTILGWVQFLFGVQYHPLKTVKLITFSKERGSHRNDGGVDGCGDPIAEVTTERTNEDAAEVVPASADSAPLPTSTEASAVLALPHRYCSAIKGAGLSLVERLDYAEEVVYNTPGYPAAVL</sequence>
<evidence type="ECO:0000256" key="5">
    <source>
        <dbReference type="ARBA" id="ARBA00023136"/>
    </source>
</evidence>
<evidence type="ECO:0000256" key="1">
    <source>
        <dbReference type="ARBA" id="ARBA00004141"/>
    </source>
</evidence>
<evidence type="ECO:0000256" key="3">
    <source>
        <dbReference type="ARBA" id="ARBA00022692"/>
    </source>
</evidence>
<keyword evidence="3 6" id="KW-0812">Transmembrane</keyword>
<dbReference type="InterPro" id="IPR036259">
    <property type="entry name" value="MFS_trans_sf"/>
</dbReference>
<feature type="transmembrane region" description="Helical" evidence="6">
    <location>
        <begin position="199"/>
        <end position="218"/>
    </location>
</feature>
<keyword evidence="2" id="KW-0813">Transport</keyword>
<protein>
    <recommendedName>
        <fullName evidence="9">Monocarboxylate transporter</fullName>
    </recommendedName>
</protein>
<gene>
    <name evidence="7" type="ORF">HPB48_015086</name>
</gene>
<dbReference type="GO" id="GO:0016020">
    <property type="term" value="C:membrane"/>
    <property type="evidence" value="ECO:0007669"/>
    <property type="project" value="UniProtKB-SubCell"/>
</dbReference>
<proteinExistence type="predicted"/>
<evidence type="ECO:0008006" key="9">
    <source>
        <dbReference type="Google" id="ProtNLM"/>
    </source>
</evidence>
<keyword evidence="4 6" id="KW-1133">Transmembrane helix</keyword>
<feature type="transmembrane region" description="Helical" evidence="6">
    <location>
        <begin position="12"/>
        <end position="33"/>
    </location>
</feature>
<keyword evidence="5 6" id="KW-0472">Membrane</keyword>
<dbReference type="PANTHER" id="PTHR43385">
    <property type="entry name" value="RIBOFLAVIN TRANSPORTER RIBJ"/>
    <property type="match status" value="1"/>
</dbReference>
<feature type="transmembrane region" description="Helical" evidence="6">
    <location>
        <begin position="260"/>
        <end position="287"/>
    </location>
</feature>
<organism evidence="7 8">
    <name type="scientific">Haemaphysalis longicornis</name>
    <name type="common">Bush tick</name>
    <dbReference type="NCBI Taxonomy" id="44386"/>
    <lineage>
        <taxon>Eukaryota</taxon>
        <taxon>Metazoa</taxon>
        <taxon>Ecdysozoa</taxon>
        <taxon>Arthropoda</taxon>
        <taxon>Chelicerata</taxon>
        <taxon>Arachnida</taxon>
        <taxon>Acari</taxon>
        <taxon>Parasitiformes</taxon>
        <taxon>Ixodida</taxon>
        <taxon>Ixodoidea</taxon>
        <taxon>Ixodidae</taxon>
        <taxon>Haemaphysalinae</taxon>
        <taxon>Haemaphysalis</taxon>
    </lineage>
</organism>
<keyword evidence="8" id="KW-1185">Reference proteome</keyword>
<evidence type="ECO:0000256" key="2">
    <source>
        <dbReference type="ARBA" id="ARBA00022448"/>
    </source>
</evidence>
<reference evidence="7 8" key="1">
    <citation type="journal article" date="2020" name="Cell">
        <title>Large-Scale Comparative Analyses of Tick Genomes Elucidate Their Genetic Diversity and Vector Capacities.</title>
        <authorList>
            <consortium name="Tick Genome and Microbiome Consortium (TIGMIC)"/>
            <person name="Jia N."/>
            <person name="Wang J."/>
            <person name="Shi W."/>
            <person name="Du L."/>
            <person name="Sun Y."/>
            <person name="Zhan W."/>
            <person name="Jiang J.F."/>
            <person name="Wang Q."/>
            <person name="Zhang B."/>
            <person name="Ji P."/>
            <person name="Bell-Sakyi L."/>
            <person name="Cui X.M."/>
            <person name="Yuan T.T."/>
            <person name="Jiang B.G."/>
            <person name="Yang W.F."/>
            <person name="Lam T.T."/>
            <person name="Chang Q.C."/>
            <person name="Ding S.J."/>
            <person name="Wang X.J."/>
            <person name="Zhu J.G."/>
            <person name="Ruan X.D."/>
            <person name="Zhao L."/>
            <person name="Wei J.T."/>
            <person name="Ye R.Z."/>
            <person name="Que T.C."/>
            <person name="Du C.H."/>
            <person name="Zhou Y.H."/>
            <person name="Cheng J.X."/>
            <person name="Dai P.F."/>
            <person name="Guo W.B."/>
            <person name="Han X.H."/>
            <person name="Huang E.J."/>
            <person name="Li L.F."/>
            <person name="Wei W."/>
            <person name="Gao Y.C."/>
            <person name="Liu J.Z."/>
            <person name="Shao H.Z."/>
            <person name="Wang X."/>
            <person name="Wang C.C."/>
            <person name="Yang T.C."/>
            <person name="Huo Q.B."/>
            <person name="Li W."/>
            <person name="Chen H.Y."/>
            <person name="Chen S.E."/>
            <person name="Zhou L.G."/>
            <person name="Ni X.B."/>
            <person name="Tian J.H."/>
            <person name="Sheng Y."/>
            <person name="Liu T."/>
            <person name="Pan Y.S."/>
            <person name="Xia L.Y."/>
            <person name="Li J."/>
            <person name="Zhao F."/>
            <person name="Cao W.C."/>
        </authorList>
    </citation>
    <scope>NUCLEOTIDE SEQUENCE [LARGE SCALE GENOMIC DNA]</scope>
    <source>
        <strain evidence="7">HaeL-2018</strain>
    </source>
</reference>
<dbReference type="AlphaFoldDB" id="A0A9J6GHN3"/>
<evidence type="ECO:0000313" key="7">
    <source>
        <dbReference type="EMBL" id="KAH9377974.1"/>
    </source>
</evidence>
<evidence type="ECO:0000256" key="6">
    <source>
        <dbReference type="SAM" id="Phobius"/>
    </source>
</evidence>
<feature type="transmembrane region" description="Helical" evidence="6">
    <location>
        <begin position="136"/>
        <end position="154"/>
    </location>
</feature>